<dbReference type="GO" id="GO:0008757">
    <property type="term" value="F:S-adenosylmethionine-dependent methyltransferase activity"/>
    <property type="evidence" value="ECO:0007669"/>
    <property type="project" value="InterPro"/>
</dbReference>
<dbReference type="GO" id="GO:0032259">
    <property type="term" value="P:methylation"/>
    <property type="evidence" value="ECO:0007669"/>
    <property type="project" value="UniProtKB-KW"/>
</dbReference>
<dbReference type="InterPro" id="IPR008854">
    <property type="entry name" value="TPMT"/>
</dbReference>
<reference evidence="5" key="1">
    <citation type="submission" date="2020-11" db="EMBL/GenBank/DDBJ databases">
        <title>Azospira inquinata sp. nov.</title>
        <authorList>
            <person name="Moe W.M."/>
            <person name="Mikes M.C."/>
        </authorList>
    </citation>
    <scope>NUCLEOTIDE SEQUENCE</scope>
    <source>
        <strain evidence="5">Azo-3</strain>
    </source>
</reference>
<evidence type="ECO:0000256" key="1">
    <source>
        <dbReference type="ARBA" id="ARBA00022553"/>
    </source>
</evidence>
<keyword evidence="6" id="KW-1185">Reference proteome</keyword>
<keyword evidence="3" id="KW-0808">Transferase</keyword>
<evidence type="ECO:0000256" key="3">
    <source>
        <dbReference type="ARBA" id="ARBA00022679"/>
    </source>
</evidence>
<keyword evidence="1" id="KW-0597">Phosphoprotein</keyword>
<name>A0A975SKX4_9RHOO</name>
<dbReference type="Pfam" id="PF05724">
    <property type="entry name" value="TPMT"/>
    <property type="match status" value="1"/>
</dbReference>
<keyword evidence="2 5" id="KW-0489">Methyltransferase</keyword>
<dbReference type="Proteomes" id="UP000683428">
    <property type="component" value="Chromosome"/>
</dbReference>
<keyword evidence="4" id="KW-0949">S-adenosyl-L-methionine</keyword>
<dbReference type="PROSITE" id="PS51585">
    <property type="entry name" value="SAM_MT_TPMT"/>
    <property type="match status" value="1"/>
</dbReference>
<dbReference type="AlphaFoldDB" id="A0A975SKX4"/>
<evidence type="ECO:0000313" key="5">
    <source>
        <dbReference type="EMBL" id="QWT48220.1"/>
    </source>
</evidence>
<accession>A0A975SKX4</accession>
<sequence length="202" mass="22513">MTAAPKLPHQRPELPDFWDKRFREAVIPWRAPGVGPELVAWVKERAPGRALVPGCGHGEEAAFLARTGWEVTALDFSQEAVAVARATLGDWSGQLVCDDFFTFTPPGPFDLVVERAFLCALPRRVWADYGPRMARLIRPGGHLVGWFFQGDEPKGPPFGLAPDQLESLLGPAFRQREQLPSQSPVPLFGTGETWQVWERLED</sequence>
<proteinExistence type="predicted"/>
<dbReference type="PANTHER" id="PTHR32183:SF6">
    <property type="entry name" value="CYSTEINE SULFINATE DESULFINASE_CYSTEINE DESULFURASE AND RELATED ENZYMES"/>
    <property type="match status" value="1"/>
</dbReference>
<dbReference type="CDD" id="cd02440">
    <property type="entry name" value="AdoMet_MTases"/>
    <property type="match status" value="1"/>
</dbReference>
<evidence type="ECO:0000313" key="6">
    <source>
        <dbReference type="Proteomes" id="UP000683428"/>
    </source>
</evidence>
<organism evidence="5 6">
    <name type="scientific">Azospira inquinata</name>
    <dbReference type="NCBI Taxonomy" id="2785627"/>
    <lineage>
        <taxon>Bacteria</taxon>
        <taxon>Pseudomonadati</taxon>
        <taxon>Pseudomonadota</taxon>
        <taxon>Betaproteobacteria</taxon>
        <taxon>Rhodocyclales</taxon>
        <taxon>Rhodocyclaceae</taxon>
        <taxon>Azospira</taxon>
    </lineage>
</organism>
<dbReference type="PANTHER" id="PTHR32183">
    <property type="match status" value="1"/>
</dbReference>
<dbReference type="RefSeq" id="WP_216129444.1">
    <property type="nucleotide sequence ID" value="NZ_CP064782.1"/>
</dbReference>
<gene>
    <name evidence="5" type="ORF">Azoinq_10120</name>
</gene>
<protein>
    <submittedName>
        <fullName evidence="5">Methyltransferase domain-containing protein</fullName>
    </submittedName>
</protein>
<dbReference type="EMBL" id="CP064782">
    <property type="protein sequence ID" value="QWT48220.1"/>
    <property type="molecule type" value="Genomic_DNA"/>
</dbReference>
<evidence type="ECO:0000256" key="4">
    <source>
        <dbReference type="ARBA" id="ARBA00022691"/>
    </source>
</evidence>
<evidence type="ECO:0000256" key="2">
    <source>
        <dbReference type="ARBA" id="ARBA00022603"/>
    </source>
</evidence>
<dbReference type="KEGG" id="aiq:Azoinq_10120"/>